<accession>A0AAD5UIP1</accession>
<dbReference type="SUPFAM" id="SSF53335">
    <property type="entry name" value="S-adenosyl-L-methionine-dependent methyltransferases"/>
    <property type="match status" value="1"/>
</dbReference>
<evidence type="ECO:0000313" key="2">
    <source>
        <dbReference type="EMBL" id="KAJ3255907.1"/>
    </source>
</evidence>
<comment type="caution">
    <text evidence="2">The sequence shown here is derived from an EMBL/GenBank/DDBJ whole genome shotgun (WGS) entry which is preliminary data.</text>
</comment>
<proteinExistence type="inferred from homology"/>
<dbReference type="Proteomes" id="UP001210925">
    <property type="component" value="Unassembled WGS sequence"/>
</dbReference>
<evidence type="ECO:0008006" key="4">
    <source>
        <dbReference type="Google" id="ProtNLM"/>
    </source>
</evidence>
<dbReference type="PANTHER" id="PTHR43832">
    <property type="match status" value="1"/>
</dbReference>
<dbReference type="EMBL" id="JADGKB010000058">
    <property type="protein sequence ID" value="KAJ3255907.1"/>
    <property type="molecule type" value="Genomic_DNA"/>
</dbReference>
<reference evidence="2" key="1">
    <citation type="submission" date="2020-05" db="EMBL/GenBank/DDBJ databases">
        <title>Phylogenomic resolution of chytrid fungi.</title>
        <authorList>
            <person name="Stajich J.E."/>
            <person name="Amses K."/>
            <person name="Simmons R."/>
            <person name="Seto K."/>
            <person name="Myers J."/>
            <person name="Bonds A."/>
            <person name="Quandt C.A."/>
            <person name="Barry K."/>
            <person name="Liu P."/>
            <person name="Grigoriev I."/>
            <person name="Longcore J.E."/>
            <person name="James T.Y."/>
        </authorList>
    </citation>
    <scope>NUCLEOTIDE SEQUENCE</scope>
    <source>
        <strain evidence="2">PLAUS21</strain>
    </source>
</reference>
<dbReference type="Pfam" id="PF02353">
    <property type="entry name" value="CMAS"/>
    <property type="match status" value="1"/>
</dbReference>
<gene>
    <name evidence="2" type="ORF">HK103_005823</name>
</gene>
<comment type="similarity">
    <text evidence="1">Belongs to the CFA/CMAS family.</text>
</comment>
<name>A0AAD5UIP1_9FUNG</name>
<sequence>MLEGLVETGYVPDFITRLGARYMLGLKTKDLTYPTSAEQDAAKRDYILNLKTAKIALNTEEANEQHYELPTRFFQLCLGKRLKYSSSLFERGAKNLDEAEEHMLELYCERAQLEDGLTVLDLGCGWGSLSLYLAEKYPNSQITGLSNSSTQREFIMDRADQLGLKNLTIITADMNEFQTDRVFDRVMSIEMFEHMKNYYQLFEKVSKWVKPDTGRMFVHVFAHKSMPYDFTSNSGWMGKYFFTGGTMPCQDLFMWFQEDLQVLDRWTVSGSNYEKTSNEWLRLMDENKAEIMDIFTKTYGKDANVWFQRWRMFYLGVAEVFGYNGGNDWVVMHYLFKRK</sequence>
<dbReference type="Gene3D" id="3.40.50.150">
    <property type="entry name" value="Vaccinia Virus protein VP39"/>
    <property type="match status" value="1"/>
</dbReference>
<dbReference type="InterPro" id="IPR029063">
    <property type="entry name" value="SAM-dependent_MTases_sf"/>
</dbReference>
<protein>
    <recommendedName>
        <fullName evidence="4">Coclaurine N-methyltransferase</fullName>
    </recommendedName>
</protein>
<dbReference type="AlphaFoldDB" id="A0AAD5UIP1"/>
<dbReference type="CDD" id="cd02440">
    <property type="entry name" value="AdoMet_MTases"/>
    <property type="match status" value="1"/>
</dbReference>
<dbReference type="PANTHER" id="PTHR43832:SF1">
    <property type="entry name" value="S-ADENOSYL-L-METHIONINE-DEPENDENT METHYLTRANSFERASES SUPERFAMILY PROTEIN"/>
    <property type="match status" value="1"/>
</dbReference>
<dbReference type="FunFam" id="3.40.50.150:FF:000554">
    <property type="entry name" value="Cation-transporting ATPase"/>
    <property type="match status" value="1"/>
</dbReference>
<organism evidence="2 3">
    <name type="scientific">Boothiomyces macroporosus</name>
    <dbReference type="NCBI Taxonomy" id="261099"/>
    <lineage>
        <taxon>Eukaryota</taxon>
        <taxon>Fungi</taxon>
        <taxon>Fungi incertae sedis</taxon>
        <taxon>Chytridiomycota</taxon>
        <taxon>Chytridiomycota incertae sedis</taxon>
        <taxon>Chytridiomycetes</taxon>
        <taxon>Rhizophydiales</taxon>
        <taxon>Terramycetaceae</taxon>
        <taxon>Boothiomyces</taxon>
    </lineage>
</organism>
<keyword evidence="3" id="KW-1185">Reference proteome</keyword>
<evidence type="ECO:0000313" key="3">
    <source>
        <dbReference type="Proteomes" id="UP001210925"/>
    </source>
</evidence>
<evidence type="ECO:0000256" key="1">
    <source>
        <dbReference type="ARBA" id="ARBA00010815"/>
    </source>
</evidence>